<reference evidence="3" key="4">
    <citation type="submission" date="2025-08" db="UniProtKB">
        <authorList>
            <consortium name="Ensembl"/>
        </authorList>
    </citation>
    <scope>IDENTIFICATION</scope>
</reference>
<evidence type="ECO:0000313" key="3">
    <source>
        <dbReference type="Ensembl" id="ENSCMIP00000026571.1"/>
    </source>
</evidence>
<reference evidence="4" key="3">
    <citation type="journal article" date="2014" name="Nature">
        <title>Elephant shark genome provides unique insights into gnathostome evolution.</title>
        <authorList>
            <consortium name="International Elephant Shark Genome Sequencing Consortium"/>
            <person name="Venkatesh B."/>
            <person name="Lee A.P."/>
            <person name="Ravi V."/>
            <person name="Maurya A.K."/>
            <person name="Lian M.M."/>
            <person name="Swann J.B."/>
            <person name="Ohta Y."/>
            <person name="Flajnik M.F."/>
            <person name="Sutoh Y."/>
            <person name="Kasahara M."/>
            <person name="Hoon S."/>
            <person name="Gangu V."/>
            <person name="Roy S.W."/>
            <person name="Irimia M."/>
            <person name="Korzh V."/>
            <person name="Kondrychyn I."/>
            <person name="Lim Z.W."/>
            <person name="Tay B.H."/>
            <person name="Tohari S."/>
            <person name="Kong K.W."/>
            <person name="Ho S."/>
            <person name="Lorente-Galdos B."/>
            <person name="Quilez J."/>
            <person name="Marques-Bonet T."/>
            <person name="Raney B.J."/>
            <person name="Ingham P.W."/>
            <person name="Tay A."/>
            <person name="Hillier L.W."/>
            <person name="Minx P."/>
            <person name="Boehm T."/>
            <person name="Wilson R.K."/>
            <person name="Brenner S."/>
            <person name="Warren W.C."/>
        </authorList>
    </citation>
    <scope>NUCLEOTIDE SEQUENCE [LARGE SCALE GENOMIC DNA]</scope>
</reference>
<dbReference type="Ensembl" id="ENSCMIT00000027001.1">
    <property type="protein sequence ID" value="ENSCMIP00000026571.1"/>
    <property type="gene ID" value="ENSCMIG00000011634.1"/>
</dbReference>
<accession>A0A4W3IGI1</accession>
<evidence type="ECO:0000256" key="2">
    <source>
        <dbReference type="SAM" id="Phobius"/>
    </source>
</evidence>
<evidence type="ECO:0000313" key="4">
    <source>
        <dbReference type="Proteomes" id="UP000314986"/>
    </source>
</evidence>
<reference evidence="4" key="2">
    <citation type="journal article" date="2007" name="PLoS Biol.">
        <title>Survey sequencing and comparative analysis of the elephant shark (Callorhinchus milii) genome.</title>
        <authorList>
            <person name="Venkatesh B."/>
            <person name="Kirkness E.F."/>
            <person name="Loh Y.H."/>
            <person name="Halpern A.L."/>
            <person name="Lee A.P."/>
            <person name="Johnson J."/>
            <person name="Dandona N."/>
            <person name="Viswanathan L.D."/>
            <person name="Tay A."/>
            <person name="Venter J.C."/>
            <person name="Strausberg R.L."/>
            <person name="Brenner S."/>
        </authorList>
    </citation>
    <scope>NUCLEOTIDE SEQUENCE [LARGE SCALE GENOMIC DNA]</scope>
</reference>
<keyword evidence="2" id="KW-0472">Membrane</keyword>
<sequence length="257" mass="26415">IALSDATFPPGLAGLRAPMASQSGGSQYALTALGVGLLALGIVMMVWSVMPGFGNGSGNDSNQGTGNDSSSVSYLLCAGGVLLLLLSICLSVWEKKRRQNQPNADSQVNQTAVLPHRVPSYAEVMQSEPAQGTEGAGMNPGDLSSTTLPSYESLVEPEEVGAGAGAGVVVRPGPSADPGTSQQLRERPSFRNGKLFSSKKVRRILSDKTHLKDFRIKLSSGGSGAGAGGRAVTIEPLTPPPEYEEGQGSCFGGAQAV</sequence>
<dbReference type="STRING" id="7868.ENSCMIP00000026571"/>
<organism evidence="3 4">
    <name type="scientific">Callorhinchus milii</name>
    <name type="common">Ghost shark</name>
    <dbReference type="NCBI Taxonomy" id="7868"/>
    <lineage>
        <taxon>Eukaryota</taxon>
        <taxon>Metazoa</taxon>
        <taxon>Chordata</taxon>
        <taxon>Craniata</taxon>
        <taxon>Vertebrata</taxon>
        <taxon>Chondrichthyes</taxon>
        <taxon>Holocephali</taxon>
        <taxon>Chimaeriformes</taxon>
        <taxon>Callorhinchidae</taxon>
        <taxon>Callorhinchus</taxon>
    </lineage>
</organism>
<feature type="transmembrane region" description="Helical" evidence="2">
    <location>
        <begin position="70"/>
        <end position="93"/>
    </location>
</feature>
<reference evidence="3" key="5">
    <citation type="submission" date="2025-09" db="UniProtKB">
        <authorList>
            <consortium name="Ensembl"/>
        </authorList>
    </citation>
    <scope>IDENTIFICATION</scope>
</reference>
<keyword evidence="2" id="KW-1133">Transmembrane helix</keyword>
<dbReference type="InterPro" id="IPR029265">
    <property type="entry name" value="TMEM51"/>
</dbReference>
<dbReference type="PANTHER" id="PTHR16015">
    <property type="entry name" value="TRANSMEMBRANE PROTEIN 51"/>
    <property type="match status" value="1"/>
</dbReference>
<protein>
    <recommendedName>
        <fullName evidence="5">Transmembrane protein 51</fullName>
    </recommendedName>
</protein>
<dbReference type="InParanoid" id="A0A4W3IGI1"/>
<dbReference type="OMA" id="EVMSTNY"/>
<feature type="region of interest" description="Disordered" evidence="1">
    <location>
        <begin position="220"/>
        <end position="257"/>
    </location>
</feature>
<dbReference type="PANTHER" id="PTHR16015:SF0">
    <property type="entry name" value="TRANSMEMBRANE PROTEIN 51"/>
    <property type="match status" value="1"/>
</dbReference>
<keyword evidence="2" id="KW-0812">Transmembrane</keyword>
<dbReference type="GeneTree" id="ENSGT00390000009278"/>
<keyword evidence="4" id="KW-1185">Reference proteome</keyword>
<proteinExistence type="predicted"/>
<evidence type="ECO:0008006" key="5">
    <source>
        <dbReference type="Google" id="ProtNLM"/>
    </source>
</evidence>
<reference evidence="4" key="1">
    <citation type="journal article" date="2006" name="Science">
        <title>Ancient noncoding elements conserved in the human genome.</title>
        <authorList>
            <person name="Venkatesh B."/>
            <person name="Kirkness E.F."/>
            <person name="Loh Y.H."/>
            <person name="Halpern A.L."/>
            <person name="Lee A.P."/>
            <person name="Johnson J."/>
            <person name="Dandona N."/>
            <person name="Viswanathan L.D."/>
            <person name="Tay A."/>
            <person name="Venter J.C."/>
            <person name="Strausberg R.L."/>
            <person name="Brenner S."/>
        </authorList>
    </citation>
    <scope>NUCLEOTIDE SEQUENCE [LARGE SCALE GENOMIC DNA]</scope>
</reference>
<name>A0A4W3IGI1_CALMI</name>
<feature type="transmembrane region" description="Helical" evidence="2">
    <location>
        <begin position="28"/>
        <end position="50"/>
    </location>
</feature>
<dbReference type="Pfam" id="PF15345">
    <property type="entry name" value="TMEM51"/>
    <property type="match status" value="1"/>
</dbReference>
<dbReference type="Proteomes" id="UP000314986">
    <property type="component" value="Unassembled WGS sequence"/>
</dbReference>
<gene>
    <name evidence="3" type="primary">tmem51a</name>
</gene>
<dbReference type="AlphaFoldDB" id="A0A4W3IGI1"/>
<evidence type="ECO:0000256" key="1">
    <source>
        <dbReference type="SAM" id="MobiDB-lite"/>
    </source>
</evidence>